<protein>
    <submittedName>
        <fullName evidence="1">Macaca fascicularis brain cDNA, clone: QtrA-18033</fullName>
    </submittedName>
</protein>
<accession>I7GF00</accession>
<organism evidence="1">
    <name type="scientific">Macaca fascicularis</name>
    <name type="common">Crab-eating macaque</name>
    <name type="synonym">Cynomolgus monkey</name>
    <dbReference type="NCBI Taxonomy" id="9541"/>
    <lineage>
        <taxon>Eukaryota</taxon>
        <taxon>Metazoa</taxon>
        <taxon>Chordata</taxon>
        <taxon>Craniata</taxon>
        <taxon>Vertebrata</taxon>
        <taxon>Euteleostomi</taxon>
        <taxon>Mammalia</taxon>
        <taxon>Eutheria</taxon>
        <taxon>Euarchontoglires</taxon>
        <taxon>Primates</taxon>
        <taxon>Haplorrhini</taxon>
        <taxon>Catarrhini</taxon>
        <taxon>Cercopithecidae</taxon>
        <taxon>Cercopithecinae</taxon>
        <taxon>Macaca</taxon>
    </lineage>
</organism>
<name>I7GF00_MACFA</name>
<reference evidence="1" key="1">
    <citation type="journal article" date="2007" name="PLoS Biol.">
        <title>Rate of evolution in brain-expressed genes in humans and other primates.</title>
        <authorList>
            <person name="Wang H.-Y."/>
            <person name="Chien H.-C."/>
            <person name="Osada N."/>
            <person name="Hashimoto K."/>
            <person name="Sugano S."/>
            <person name="Gojobori T."/>
            <person name="Chou C.-K."/>
            <person name="Tsai S.-F."/>
            <person name="Wu C.-I."/>
            <person name="Shen C.-K.J."/>
        </authorList>
    </citation>
    <scope>NUCLEOTIDE SEQUENCE</scope>
</reference>
<proteinExistence type="evidence at transcript level"/>
<dbReference type="AlphaFoldDB" id="I7GF00"/>
<evidence type="ECO:0000313" key="1">
    <source>
        <dbReference type="EMBL" id="BAE91643.1"/>
    </source>
</evidence>
<sequence>MIPSIQTSNCCLSTQMCPDFWPIGHSTVPNHCNRFIFPIHKLKMFITR</sequence>
<dbReference type="EMBL" id="AB174581">
    <property type="protein sequence ID" value="BAE91643.1"/>
    <property type="molecule type" value="mRNA"/>
</dbReference>